<sequence length="118" mass="12828">MAKLQGRHNQCSAKQLETLQGFRDDFLAALGASASSGSRGLFVNSCFAHCQSETQDIWFAPASPALGDRVNHPLPSSCALEFTPVLRIADAVGDWFYGRSGFQKTDCPYPCDSTCYTN</sequence>
<evidence type="ECO:0000256" key="2">
    <source>
        <dbReference type="ARBA" id="ARBA00004191"/>
    </source>
</evidence>
<evidence type="ECO:0000256" key="1">
    <source>
        <dbReference type="ARBA" id="ARBA00003534"/>
    </source>
</evidence>
<keyword evidence="5" id="KW-0961">Cell wall biogenesis/degradation</keyword>
<organism evidence="6">
    <name type="scientific">Triticum urartu</name>
    <name type="common">Red wild einkorn</name>
    <name type="synonym">Crithodium urartu</name>
    <dbReference type="NCBI Taxonomy" id="4572"/>
    <lineage>
        <taxon>Eukaryota</taxon>
        <taxon>Viridiplantae</taxon>
        <taxon>Streptophyta</taxon>
        <taxon>Embryophyta</taxon>
        <taxon>Tracheophyta</taxon>
        <taxon>Spermatophyta</taxon>
        <taxon>Magnoliopsida</taxon>
        <taxon>Liliopsida</taxon>
        <taxon>Poales</taxon>
        <taxon>Poaceae</taxon>
        <taxon>BOP clade</taxon>
        <taxon>Pooideae</taxon>
        <taxon>Triticodae</taxon>
        <taxon>Triticeae</taxon>
        <taxon>Triticinae</taxon>
        <taxon>Triticum</taxon>
    </lineage>
</organism>
<keyword evidence="4 5" id="KW-0134">Cell wall</keyword>
<gene>
    <name evidence="6" type="ORF">TRIUR3_23570</name>
</gene>
<evidence type="ECO:0000256" key="4">
    <source>
        <dbReference type="ARBA" id="ARBA00022512"/>
    </source>
</evidence>
<evidence type="ECO:0000256" key="3">
    <source>
        <dbReference type="ARBA" id="ARBA00005784"/>
    </source>
</evidence>
<name>M7ZVQ7_TRIUA</name>
<dbReference type="GO" id="GO:0052793">
    <property type="term" value="F:pectin acetylesterase activity"/>
    <property type="evidence" value="ECO:0007669"/>
    <property type="project" value="TreeGrafter"/>
</dbReference>
<dbReference type="EC" id="3.1.1.-" evidence="5"/>
<reference evidence="6" key="1">
    <citation type="journal article" date="2013" name="Nature">
        <title>Draft genome of the wheat A-genome progenitor Triticum urartu.</title>
        <authorList>
            <person name="Ling H.Q."/>
            <person name="Zhao S."/>
            <person name="Liu D."/>
            <person name="Wang J."/>
            <person name="Sun H."/>
            <person name="Zhang C."/>
            <person name="Fan H."/>
            <person name="Li D."/>
            <person name="Dong L."/>
            <person name="Tao Y."/>
            <person name="Gao C."/>
            <person name="Wu H."/>
            <person name="Li Y."/>
            <person name="Cui Y."/>
            <person name="Guo X."/>
            <person name="Zheng S."/>
            <person name="Wang B."/>
            <person name="Yu K."/>
            <person name="Liang Q."/>
            <person name="Yang W."/>
            <person name="Lou X."/>
            <person name="Chen J."/>
            <person name="Feng M."/>
            <person name="Jian J."/>
            <person name="Zhang X."/>
            <person name="Luo G."/>
            <person name="Jiang Y."/>
            <person name="Liu J."/>
            <person name="Wang Z."/>
            <person name="Sha Y."/>
            <person name="Zhang B."/>
            <person name="Wu H."/>
            <person name="Tang D."/>
            <person name="Shen Q."/>
            <person name="Xue P."/>
            <person name="Zou S."/>
            <person name="Wang X."/>
            <person name="Liu X."/>
            <person name="Wang F."/>
            <person name="Yang Y."/>
            <person name="An X."/>
            <person name="Dong Z."/>
            <person name="Zhang K."/>
            <person name="Zhang X."/>
            <person name="Luo M.C."/>
            <person name="Dvorak J."/>
            <person name="Tong Y."/>
            <person name="Wang J."/>
            <person name="Yang H."/>
            <person name="Li Z."/>
            <person name="Wang D."/>
            <person name="Zhang A."/>
            <person name="Wang J."/>
        </authorList>
    </citation>
    <scope>NUCLEOTIDE SEQUENCE</scope>
</reference>
<dbReference type="InterPro" id="IPR004963">
    <property type="entry name" value="PAE/NOTUM"/>
</dbReference>
<dbReference type="GO" id="GO:0071555">
    <property type="term" value="P:cell wall organization"/>
    <property type="evidence" value="ECO:0007669"/>
    <property type="project" value="UniProtKB-KW"/>
</dbReference>
<comment type="function">
    <text evidence="1 5">Hydrolyzes acetyl esters in homogalacturonan regions of pectin. In type I primary cell wall, galacturonic acid residues of pectin can be acetylated at the O-2 and O-3 positions. Decreasing the degree of acetylation of pectin gels in vitro alters their physical properties.</text>
</comment>
<protein>
    <recommendedName>
        <fullName evidence="5">Pectin acetylesterase</fullName>
        <ecNumber evidence="5">3.1.1.-</ecNumber>
    </recommendedName>
</protein>
<accession>M7ZVQ7</accession>
<comment type="subcellular location">
    <subcellularLocation>
        <location evidence="2 5">Secreted</location>
        <location evidence="2 5">Cell wall</location>
    </subcellularLocation>
</comment>
<dbReference type="STRING" id="4572.M7ZVQ7"/>
<keyword evidence="5" id="KW-0378">Hydrolase</keyword>
<comment type="similarity">
    <text evidence="3 5">Belongs to the pectinacetylesterase family.</text>
</comment>
<dbReference type="GO" id="GO:0009505">
    <property type="term" value="C:plant-type cell wall"/>
    <property type="evidence" value="ECO:0007669"/>
    <property type="project" value="TreeGrafter"/>
</dbReference>
<dbReference type="PANTHER" id="PTHR21562">
    <property type="entry name" value="NOTUM-RELATED"/>
    <property type="match status" value="1"/>
</dbReference>
<dbReference type="PANTHER" id="PTHR21562:SF93">
    <property type="entry name" value="PECTIN ACETYLESTERASE 8"/>
    <property type="match status" value="1"/>
</dbReference>
<proteinExistence type="inferred from homology"/>
<keyword evidence="5" id="KW-0964">Secreted</keyword>
<dbReference type="AlphaFoldDB" id="M7ZVQ7"/>
<dbReference type="Pfam" id="PF03283">
    <property type="entry name" value="PAE"/>
    <property type="match status" value="2"/>
</dbReference>
<dbReference type="EMBL" id="KD065447">
    <property type="protein sequence ID" value="EMS63726.1"/>
    <property type="molecule type" value="Genomic_DNA"/>
</dbReference>
<evidence type="ECO:0000256" key="5">
    <source>
        <dbReference type="RuleBase" id="RU363114"/>
    </source>
</evidence>
<dbReference type="eggNOG" id="KOG4287">
    <property type="taxonomic scope" value="Eukaryota"/>
</dbReference>
<evidence type="ECO:0000313" key="6">
    <source>
        <dbReference type="EMBL" id="EMS63726.1"/>
    </source>
</evidence>
<dbReference type="OMA" id="SCALEFT"/>